<evidence type="ECO:0000259" key="3">
    <source>
        <dbReference type="PROSITE" id="PS50168"/>
    </source>
</evidence>
<reference evidence="4 5" key="1">
    <citation type="journal article" date="2019" name="Commun. Biol.">
        <title>The bagworm genome reveals a unique fibroin gene that provides high tensile strength.</title>
        <authorList>
            <person name="Kono N."/>
            <person name="Nakamura H."/>
            <person name="Ohtoshi R."/>
            <person name="Tomita M."/>
            <person name="Numata K."/>
            <person name="Arakawa K."/>
        </authorList>
    </citation>
    <scope>NUCLEOTIDE SEQUENCE [LARGE SCALE GENOMIC DNA]</scope>
</reference>
<evidence type="ECO:0000256" key="1">
    <source>
        <dbReference type="SAM" id="MobiDB-lite"/>
    </source>
</evidence>
<accession>A0A4C1ST27</accession>
<dbReference type="PROSITE" id="PS50168">
    <property type="entry name" value="DED"/>
    <property type="match status" value="1"/>
</dbReference>
<dbReference type="Proteomes" id="UP000299102">
    <property type="component" value="Unassembled WGS sequence"/>
</dbReference>
<dbReference type="InterPro" id="IPR011029">
    <property type="entry name" value="DEATH-like_dom_sf"/>
</dbReference>
<evidence type="ECO:0000259" key="2">
    <source>
        <dbReference type="PROSITE" id="PS50017"/>
    </source>
</evidence>
<keyword evidence="5" id="KW-1185">Reference proteome</keyword>
<feature type="region of interest" description="Disordered" evidence="1">
    <location>
        <begin position="181"/>
        <end position="214"/>
    </location>
</feature>
<dbReference type="GO" id="GO:0007165">
    <property type="term" value="P:signal transduction"/>
    <property type="evidence" value="ECO:0007669"/>
    <property type="project" value="InterPro"/>
</dbReference>
<dbReference type="CDD" id="cd01670">
    <property type="entry name" value="Death"/>
    <property type="match status" value="1"/>
</dbReference>
<evidence type="ECO:0000313" key="4">
    <source>
        <dbReference type="EMBL" id="GBP04360.1"/>
    </source>
</evidence>
<dbReference type="InterPro" id="IPR001875">
    <property type="entry name" value="DED_dom"/>
</dbReference>
<dbReference type="Pfam" id="PF00531">
    <property type="entry name" value="Death"/>
    <property type="match status" value="1"/>
</dbReference>
<organism evidence="4 5">
    <name type="scientific">Eumeta variegata</name>
    <name type="common">Bagworm moth</name>
    <name type="synonym">Eumeta japonica</name>
    <dbReference type="NCBI Taxonomy" id="151549"/>
    <lineage>
        <taxon>Eukaryota</taxon>
        <taxon>Metazoa</taxon>
        <taxon>Ecdysozoa</taxon>
        <taxon>Arthropoda</taxon>
        <taxon>Hexapoda</taxon>
        <taxon>Insecta</taxon>
        <taxon>Pterygota</taxon>
        <taxon>Neoptera</taxon>
        <taxon>Endopterygota</taxon>
        <taxon>Lepidoptera</taxon>
        <taxon>Glossata</taxon>
        <taxon>Ditrysia</taxon>
        <taxon>Tineoidea</taxon>
        <taxon>Psychidae</taxon>
        <taxon>Oiketicinae</taxon>
        <taxon>Eumeta</taxon>
    </lineage>
</organism>
<proteinExistence type="predicted"/>
<dbReference type="EMBL" id="BGZK01000013">
    <property type="protein sequence ID" value="GBP04360.1"/>
    <property type="molecule type" value="Genomic_DNA"/>
</dbReference>
<sequence>MLKEFYKDQINSPRRLEKIKSIEDLLHVLEIRDVLSEDDVSVLVEIASRLPNKFGELKKKIDDFKISRSQREQTSFNSTNDVSHQFQQQTRVIQVETLNFAWSVSDKKLERMNETIIDEIGKFWKDLARNLKVREHLIDEIDKKFNSTEEKARVVLEHYKSKADPQRWFFNLCEGLERSRRRDLTPKGGPRPALKSKMGQGLDSTVKPELTLKI</sequence>
<dbReference type="AlphaFoldDB" id="A0A4C1ST27"/>
<gene>
    <name evidence="4" type="primary">Fadd</name>
    <name evidence="4" type="ORF">EVAR_6556_1</name>
</gene>
<dbReference type="SUPFAM" id="SSF47986">
    <property type="entry name" value="DEATH domain"/>
    <property type="match status" value="1"/>
</dbReference>
<dbReference type="InterPro" id="IPR000488">
    <property type="entry name" value="Death_dom"/>
</dbReference>
<comment type="caution">
    <text evidence="4">The sequence shown here is derived from an EMBL/GenBank/DDBJ whole genome shotgun (WGS) entry which is preliminary data.</text>
</comment>
<dbReference type="STRING" id="151549.A0A4C1ST27"/>
<feature type="domain" description="Death" evidence="2">
    <location>
        <begin position="109"/>
        <end position="184"/>
    </location>
</feature>
<dbReference type="PROSITE" id="PS50017">
    <property type="entry name" value="DEATH_DOMAIN"/>
    <property type="match status" value="1"/>
</dbReference>
<protein>
    <submittedName>
        <fullName evidence="4">Fas-associated death domain protein</fullName>
    </submittedName>
</protein>
<dbReference type="GO" id="GO:0042981">
    <property type="term" value="P:regulation of apoptotic process"/>
    <property type="evidence" value="ECO:0007669"/>
    <property type="project" value="InterPro"/>
</dbReference>
<feature type="domain" description="DED" evidence="3">
    <location>
        <begin position="1"/>
        <end position="63"/>
    </location>
</feature>
<dbReference type="OrthoDB" id="100767at2759"/>
<evidence type="ECO:0000313" key="5">
    <source>
        <dbReference type="Proteomes" id="UP000299102"/>
    </source>
</evidence>
<name>A0A4C1ST27_EUMVA</name>
<dbReference type="Gene3D" id="1.10.533.10">
    <property type="entry name" value="Death Domain, Fas"/>
    <property type="match status" value="2"/>
</dbReference>